<protein>
    <recommendedName>
        <fullName evidence="8">Citrate transporter-like domain-containing protein</fullName>
    </recommendedName>
</protein>
<feature type="transmembrane region" description="Helical" evidence="7">
    <location>
        <begin position="362"/>
        <end position="382"/>
    </location>
</feature>
<evidence type="ECO:0000259" key="8">
    <source>
        <dbReference type="Pfam" id="PF03600"/>
    </source>
</evidence>
<feature type="transmembrane region" description="Helical" evidence="7">
    <location>
        <begin position="490"/>
        <end position="510"/>
    </location>
</feature>
<keyword evidence="4 7" id="KW-0812">Transmembrane</keyword>
<feature type="transmembrane region" description="Helical" evidence="7">
    <location>
        <begin position="157"/>
        <end position="176"/>
    </location>
</feature>
<evidence type="ECO:0000256" key="4">
    <source>
        <dbReference type="ARBA" id="ARBA00022692"/>
    </source>
</evidence>
<keyword evidence="5 7" id="KW-1133">Transmembrane helix</keyword>
<dbReference type="Proteomes" id="UP000267251">
    <property type="component" value="Unassembled WGS sequence"/>
</dbReference>
<name>A0A4P9Y2F7_9FUNG</name>
<feature type="transmembrane region" description="Helical" evidence="7">
    <location>
        <begin position="445"/>
        <end position="470"/>
    </location>
</feature>
<reference evidence="10" key="1">
    <citation type="journal article" date="2018" name="Nat. Microbiol.">
        <title>Leveraging single-cell genomics to expand the fungal tree of life.</title>
        <authorList>
            <person name="Ahrendt S.R."/>
            <person name="Quandt C.A."/>
            <person name="Ciobanu D."/>
            <person name="Clum A."/>
            <person name="Salamov A."/>
            <person name="Andreopoulos B."/>
            <person name="Cheng J.F."/>
            <person name="Woyke T."/>
            <person name="Pelin A."/>
            <person name="Henrissat B."/>
            <person name="Reynolds N.K."/>
            <person name="Benny G.L."/>
            <person name="Smith M.E."/>
            <person name="James T.Y."/>
            <person name="Grigoriev I.V."/>
        </authorList>
    </citation>
    <scope>NUCLEOTIDE SEQUENCE [LARGE SCALE GENOMIC DNA]</scope>
</reference>
<feature type="transmembrane region" description="Helical" evidence="7">
    <location>
        <begin position="196"/>
        <end position="215"/>
    </location>
</feature>
<evidence type="ECO:0000256" key="1">
    <source>
        <dbReference type="ARBA" id="ARBA00004651"/>
    </source>
</evidence>
<dbReference type="PANTHER" id="PTHR43302">
    <property type="entry name" value="TRANSPORTER ARSB-RELATED"/>
    <property type="match status" value="1"/>
</dbReference>
<keyword evidence="10" id="KW-1185">Reference proteome</keyword>
<accession>A0A4P9Y2F7</accession>
<proteinExistence type="predicted"/>
<evidence type="ECO:0000256" key="2">
    <source>
        <dbReference type="ARBA" id="ARBA00022448"/>
    </source>
</evidence>
<keyword evidence="2" id="KW-0813">Transport</keyword>
<dbReference type="EMBL" id="KZ988152">
    <property type="protein sequence ID" value="RKP12953.1"/>
    <property type="molecule type" value="Genomic_DNA"/>
</dbReference>
<keyword evidence="6 7" id="KW-0472">Membrane</keyword>
<dbReference type="InterPro" id="IPR004680">
    <property type="entry name" value="Cit_transptr-like_dom"/>
</dbReference>
<gene>
    <name evidence="9" type="ORF">BJ684DRAFT_10773</name>
</gene>
<feature type="transmembrane region" description="Helical" evidence="7">
    <location>
        <begin position="266"/>
        <end position="285"/>
    </location>
</feature>
<keyword evidence="3" id="KW-1003">Cell membrane</keyword>
<feature type="transmembrane region" description="Helical" evidence="7">
    <location>
        <begin position="243"/>
        <end position="260"/>
    </location>
</feature>
<evidence type="ECO:0000313" key="10">
    <source>
        <dbReference type="Proteomes" id="UP000267251"/>
    </source>
</evidence>
<evidence type="ECO:0000256" key="5">
    <source>
        <dbReference type="ARBA" id="ARBA00022989"/>
    </source>
</evidence>
<dbReference type="PANTHER" id="PTHR43302:SF5">
    <property type="entry name" value="TRANSPORTER ARSB-RELATED"/>
    <property type="match status" value="1"/>
</dbReference>
<sequence length="512" mass="55737">MIRLDFRSWIVLVLFLFTAICINAPQTIPIPWIKGRRHFTLNLVTAPVLAVILALATTAISPAELWRGIAGSDGIEPYAILVLLISLSWVCISLDMTGALAMSALWVAKLGGRSGRRFYTVIYGLSFVYGVVTNVDVAVLTLTPIAIYFAEAMKLQPYAFLLGEFFASNISSMIFFMGNLNNIIVAQAYNLTFVTYAAWMVLPALGAGLCSWAILMVQYRREIPREVDPPVVRPLSALKEPRFAVTGTLLLLGMTVALAVSSLYHVSVWMVTLPFGVVGCVIDVLRDGVSLLKMQMLEEEVTMQNEEGWKGLSGKRETSSVVILDDPGSENGVIGRLYRRGRKMMEKFPVTSEVLVRLPYDVFPFSLGMFILVEGLSAHGWTVRLAKMLVYCCPNPTVAAFAVGYISALASIPFNNIPMTILFARALKTQEFAGNVSETTSKAAFFALAIGADLGANLTVSAGLSGLLWSTLSQAKGVRFVGWKFFRACIYSFPPTVAVACGILAAEIAVMG</sequence>
<evidence type="ECO:0000256" key="7">
    <source>
        <dbReference type="SAM" id="Phobius"/>
    </source>
</evidence>
<comment type="subcellular location">
    <subcellularLocation>
        <location evidence="1">Cell membrane</location>
        <topology evidence="1">Multi-pass membrane protein</topology>
    </subcellularLocation>
</comment>
<evidence type="ECO:0000256" key="6">
    <source>
        <dbReference type="ARBA" id="ARBA00023136"/>
    </source>
</evidence>
<dbReference type="OrthoDB" id="442352at2759"/>
<evidence type="ECO:0000256" key="3">
    <source>
        <dbReference type="ARBA" id="ARBA00022475"/>
    </source>
</evidence>
<feature type="transmembrane region" description="Helical" evidence="7">
    <location>
        <begin position="78"/>
        <end position="107"/>
    </location>
</feature>
<organism evidence="9 10">
    <name type="scientific">Piptocephalis cylindrospora</name>
    <dbReference type="NCBI Taxonomy" id="1907219"/>
    <lineage>
        <taxon>Eukaryota</taxon>
        <taxon>Fungi</taxon>
        <taxon>Fungi incertae sedis</taxon>
        <taxon>Zoopagomycota</taxon>
        <taxon>Zoopagomycotina</taxon>
        <taxon>Zoopagomycetes</taxon>
        <taxon>Zoopagales</taxon>
        <taxon>Piptocephalidaceae</taxon>
        <taxon>Piptocephalis</taxon>
    </lineage>
</organism>
<feature type="transmembrane region" description="Helical" evidence="7">
    <location>
        <begin position="39"/>
        <end position="66"/>
    </location>
</feature>
<dbReference type="GO" id="GO:0015105">
    <property type="term" value="F:arsenite transmembrane transporter activity"/>
    <property type="evidence" value="ECO:0007669"/>
    <property type="project" value="InterPro"/>
</dbReference>
<feature type="transmembrane region" description="Helical" evidence="7">
    <location>
        <begin position="127"/>
        <end position="150"/>
    </location>
</feature>
<dbReference type="GO" id="GO:0005886">
    <property type="term" value="C:plasma membrane"/>
    <property type="evidence" value="ECO:0007669"/>
    <property type="project" value="UniProtKB-SubCell"/>
</dbReference>
<evidence type="ECO:0000313" key="9">
    <source>
        <dbReference type="EMBL" id="RKP12953.1"/>
    </source>
</evidence>
<feature type="domain" description="Citrate transporter-like" evidence="8">
    <location>
        <begin position="45"/>
        <end position="451"/>
    </location>
</feature>
<dbReference type="AlphaFoldDB" id="A0A4P9Y2F7"/>
<dbReference type="Pfam" id="PF03600">
    <property type="entry name" value="CitMHS"/>
    <property type="match status" value="1"/>
</dbReference>